<sequence length="42" mass="4916">MKHRKTGLFISGGWLIFSWLRAKEKVEDKMRNGGNYLFATDI</sequence>
<dbReference type="Proteomes" id="UP000182836">
    <property type="component" value="Unassembled WGS sequence"/>
</dbReference>
<gene>
    <name evidence="1" type="ORF">SAMN04487909_10284</name>
</gene>
<proteinExistence type="predicted"/>
<reference evidence="1 2" key="1">
    <citation type="submission" date="2016-10" db="EMBL/GenBank/DDBJ databases">
        <authorList>
            <person name="de Groot N.N."/>
        </authorList>
    </citation>
    <scope>NUCLEOTIDE SEQUENCE [LARGE SCALE GENOMIC DNA]</scope>
    <source>
        <strain evidence="1 2">DSM 2895</strain>
    </source>
</reference>
<accession>A0A1G8ILS8</accession>
<dbReference type="AlphaFoldDB" id="A0A1G8ILS8"/>
<protein>
    <submittedName>
        <fullName evidence="1">Uncharacterized protein</fullName>
    </submittedName>
</protein>
<dbReference type="EMBL" id="FNED01000002">
    <property type="protein sequence ID" value="SDI19843.1"/>
    <property type="molecule type" value="Genomic_DNA"/>
</dbReference>
<organism evidence="1 2">
    <name type="scientific">Aneurinibacillus migulanus</name>
    <name type="common">Bacillus migulanus</name>
    <dbReference type="NCBI Taxonomy" id="47500"/>
    <lineage>
        <taxon>Bacteria</taxon>
        <taxon>Bacillati</taxon>
        <taxon>Bacillota</taxon>
        <taxon>Bacilli</taxon>
        <taxon>Bacillales</taxon>
        <taxon>Paenibacillaceae</taxon>
        <taxon>Aneurinibacillus group</taxon>
        <taxon>Aneurinibacillus</taxon>
    </lineage>
</organism>
<name>A0A1G8ILS8_ANEMI</name>
<evidence type="ECO:0000313" key="1">
    <source>
        <dbReference type="EMBL" id="SDI19843.1"/>
    </source>
</evidence>
<dbReference type="GeneID" id="87589735"/>
<evidence type="ECO:0000313" key="2">
    <source>
        <dbReference type="Proteomes" id="UP000182836"/>
    </source>
</evidence>
<dbReference type="RefSeq" id="WP_255322190.1">
    <property type="nucleotide sequence ID" value="NZ_BJOA01000015.1"/>
</dbReference>